<feature type="region of interest" description="Disordered" evidence="1">
    <location>
        <begin position="130"/>
        <end position="149"/>
    </location>
</feature>
<feature type="compositionally biased region" description="Polar residues" evidence="1">
    <location>
        <begin position="1"/>
        <end position="21"/>
    </location>
</feature>
<dbReference type="InterPro" id="IPR025295">
    <property type="entry name" value="eCIS_core_dom"/>
</dbReference>
<reference evidence="4" key="1">
    <citation type="journal article" date="2011" name="Proc. Natl. Acad. Sci. U.S.A.">
        <title>Genomic insights into the physiology and ecology of the marine filamentous cyanobacterium Lyngbya majuscula.</title>
        <authorList>
            <person name="Jones A.C."/>
            <person name="Monroe E.A."/>
            <person name="Podell S."/>
            <person name="Hess W.R."/>
            <person name="Klages S."/>
            <person name="Esquenazi E."/>
            <person name="Niessen S."/>
            <person name="Hoover H."/>
            <person name="Rothmann M."/>
            <person name="Lasken R.S."/>
            <person name="Yates J.R.III."/>
            <person name="Reinhardt R."/>
            <person name="Kube M."/>
            <person name="Burkart M.D."/>
            <person name="Allen E.E."/>
            <person name="Dorrestein P.C."/>
            <person name="Gerwick W.H."/>
            <person name="Gerwick L."/>
        </authorList>
    </citation>
    <scope>NUCLEOTIDE SEQUENCE [LARGE SCALE GENOMIC DNA]</scope>
    <source>
        <strain evidence="4">3L</strain>
    </source>
</reference>
<keyword evidence="4" id="KW-1185">Reference proteome</keyword>
<evidence type="ECO:0000313" key="3">
    <source>
        <dbReference type="EMBL" id="EGJ33565.1"/>
    </source>
</evidence>
<name>F4XP30_9CYAN</name>
<feature type="region of interest" description="Disordered" evidence="1">
    <location>
        <begin position="525"/>
        <end position="553"/>
    </location>
</feature>
<feature type="compositionally biased region" description="Polar residues" evidence="1">
    <location>
        <begin position="63"/>
        <end position="72"/>
    </location>
</feature>
<dbReference type="HOGENOM" id="CLU_478824_0_0_3"/>
<evidence type="ECO:0000259" key="2">
    <source>
        <dbReference type="Pfam" id="PF13699"/>
    </source>
</evidence>
<sequence length="569" mass="64388">MGNLRQSQTRTTQARDQSIVSGSRKPTYHPVEELQGIIGNRALGNLIKSQPDLSGQVHRSQDPLLSSVSPVSGQPIQRMPMFRGLSHELKGNWQQGNRVQAKLTIGEAGDKYELEADRVASEVVDRINTPVTSHSNQPDSIQAQGQQDELMRKPKLQLQSVEGGMAATPELESSIQQARGSGMPIALSIRKPMEQSFGADFSGVRVHNDAQSDQLNQSIQARAFTTGKDIFFRQGEYNPGSRGGQELIAHELTHVVQQNQGKLRSTINFKSGININDDAGFEKEANLKGKEALQHPVSILNTPLTMFPISNYEKPVQRAPEEKDDQKKQLIDWIADIVKKQLETLNYRIGGSFAAKTEYGFERTPQDIDLEFWSYEDALKAKELLKAYEKTENEDESYPQLLYFLPLEEEAPVSVTMLAMGKRAKVENRGSLLTIELNNENYRQGAKDFKKLPNTRYEKQPPTMRRNSLIAGSLERYSYNLVLGKEDTKQDKKFLEHMIGSLTAEEKGKLFQEIMERFDWDMIKDPPIADQYDEEEELDESDEEEEVDHTQRMEIASKTLQKLIENSSK</sequence>
<dbReference type="RefSeq" id="WP_008181763.1">
    <property type="nucleotide sequence ID" value="NZ_GL890843.1"/>
</dbReference>
<evidence type="ECO:0000256" key="1">
    <source>
        <dbReference type="SAM" id="MobiDB-lite"/>
    </source>
</evidence>
<gene>
    <name evidence="3" type="ORF">LYNGBM3L_28460</name>
</gene>
<dbReference type="Gene3D" id="3.30.460.40">
    <property type="match status" value="1"/>
</dbReference>
<feature type="region of interest" description="Disordered" evidence="1">
    <location>
        <begin position="1"/>
        <end position="27"/>
    </location>
</feature>
<dbReference type="Proteomes" id="UP000003959">
    <property type="component" value="Unassembled WGS sequence"/>
</dbReference>
<feature type="domain" description="eCIS core" evidence="2">
    <location>
        <begin position="185"/>
        <end position="261"/>
    </location>
</feature>
<dbReference type="EMBL" id="GL890843">
    <property type="protein sequence ID" value="EGJ33565.1"/>
    <property type="molecule type" value="Genomic_DNA"/>
</dbReference>
<dbReference type="AlphaFoldDB" id="F4XP30"/>
<feature type="compositionally biased region" description="Acidic residues" evidence="1">
    <location>
        <begin position="531"/>
        <end position="547"/>
    </location>
</feature>
<feature type="compositionally biased region" description="Polar residues" evidence="1">
    <location>
        <begin position="130"/>
        <end position="147"/>
    </location>
</feature>
<dbReference type="Pfam" id="PF13699">
    <property type="entry name" value="eCIS_core"/>
    <property type="match status" value="1"/>
</dbReference>
<feature type="region of interest" description="Disordered" evidence="1">
    <location>
        <begin position="52"/>
        <end position="72"/>
    </location>
</feature>
<dbReference type="eggNOG" id="COG0656">
    <property type="taxonomic scope" value="Bacteria"/>
</dbReference>
<organism evidence="3 4">
    <name type="scientific">Moorena producens 3L</name>
    <dbReference type="NCBI Taxonomy" id="489825"/>
    <lineage>
        <taxon>Bacteria</taxon>
        <taxon>Bacillati</taxon>
        <taxon>Cyanobacteriota</taxon>
        <taxon>Cyanophyceae</taxon>
        <taxon>Coleofasciculales</taxon>
        <taxon>Coleofasciculaceae</taxon>
        <taxon>Moorena</taxon>
    </lineage>
</organism>
<evidence type="ECO:0000313" key="4">
    <source>
        <dbReference type="Proteomes" id="UP000003959"/>
    </source>
</evidence>
<accession>F4XP30</accession>
<proteinExistence type="predicted"/>
<protein>
    <recommendedName>
        <fullName evidence="2">eCIS core domain-containing protein</fullName>
    </recommendedName>
</protein>